<dbReference type="InterPro" id="IPR050811">
    <property type="entry name" value="Phosphate_ABC_transporter"/>
</dbReference>
<feature type="chain" id="PRO_5012956178" evidence="2">
    <location>
        <begin position="25"/>
        <end position="253"/>
    </location>
</feature>
<dbReference type="AlphaFoldDB" id="A0A1T4NDU2"/>
<reference evidence="5" key="1">
    <citation type="submission" date="2017-02" db="EMBL/GenBank/DDBJ databases">
        <authorList>
            <person name="Varghese N."/>
            <person name="Submissions S."/>
        </authorList>
    </citation>
    <scope>NUCLEOTIDE SEQUENCE [LARGE SCALE GENOMIC DNA]</scope>
    <source>
        <strain evidence="5">ATCC BAA-34</strain>
    </source>
</reference>
<dbReference type="STRING" id="115783.SAMN02745119_01575"/>
<evidence type="ECO:0000313" key="4">
    <source>
        <dbReference type="EMBL" id="SJZ77157.1"/>
    </source>
</evidence>
<dbReference type="Pfam" id="PF12849">
    <property type="entry name" value="PBP_like_2"/>
    <property type="match status" value="1"/>
</dbReference>
<keyword evidence="1 2" id="KW-0732">Signal</keyword>
<protein>
    <submittedName>
        <fullName evidence="4">Phosphate ABC transporter substrate-binding protein, PhoT family</fullName>
    </submittedName>
</protein>
<sequence length="253" mass="26562">MHFSLVKRIVTAMALTLVAGTAFAEDIRIGAGAAPTENILKPIRAAFEKASGITLNTISNGPKQAFIELDKGTVDAAAAGLALDDWWTLLKKEGVAVANPGAYQGLVIGKDRVVVITHKDNKIPALSKEQLQGIFSGKTQNWKDVGGKDMPILLVWGSLIPGTNSMFSKVALGGTAVTKEVLDATTAEDVKDKVKSNPEAIGIGPAAIVDDSIWSPKSPEVARDITLLTKGAPSAKIQKLIGFIKGDGAKLIK</sequence>
<organism evidence="4 5">
    <name type="scientific">Trichlorobacter thiogenes</name>
    <dbReference type="NCBI Taxonomy" id="115783"/>
    <lineage>
        <taxon>Bacteria</taxon>
        <taxon>Pseudomonadati</taxon>
        <taxon>Thermodesulfobacteriota</taxon>
        <taxon>Desulfuromonadia</taxon>
        <taxon>Geobacterales</taxon>
        <taxon>Geobacteraceae</taxon>
        <taxon>Trichlorobacter</taxon>
    </lineage>
</organism>
<accession>A0A1T4NDU2</accession>
<dbReference type="EMBL" id="FUWR01000007">
    <property type="protein sequence ID" value="SJZ77157.1"/>
    <property type="molecule type" value="Genomic_DNA"/>
</dbReference>
<evidence type="ECO:0000259" key="3">
    <source>
        <dbReference type="Pfam" id="PF12849"/>
    </source>
</evidence>
<dbReference type="Gene3D" id="3.40.190.10">
    <property type="entry name" value="Periplasmic binding protein-like II"/>
    <property type="match status" value="1"/>
</dbReference>
<evidence type="ECO:0000256" key="1">
    <source>
        <dbReference type="ARBA" id="ARBA00022729"/>
    </source>
</evidence>
<dbReference type="PANTHER" id="PTHR30570">
    <property type="entry name" value="PERIPLASMIC PHOSPHATE BINDING COMPONENT OF PHOSPHATE ABC TRANSPORTER"/>
    <property type="match status" value="1"/>
</dbReference>
<proteinExistence type="predicted"/>
<dbReference type="RefSeq" id="WP_078789880.1">
    <property type="nucleotide sequence ID" value="NZ_FUWR01000007.1"/>
</dbReference>
<evidence type="ECO:0000256" key="2">
    <source>
        <dbReference type="SAM" id="SignalP"/>
    </source>
</evidence>
<keyword evidence="5" id="KW-1185">Reference proteome</keyword>
<dbReference type="OrthoDB" id="9783488at2"/>
<dbReference type="PANTHER" id="PTHR30570:SF1">
    <property type="entry name" value="PHOSPHATE-BINDING PROTEIN PSTS"/>
    <property type="match status" value="1"/>
</dbReference>
<evidence type="ECO:0000313" key="5">
    <source>
        <dbReference type="Proteomes" id="UP000190102"/>
    </source>
</evidence>
<dbReference type="InterPro" id="IPR024370">
    <property type="entry name" value="PBP_domain"/>
</dbReference>
<feature type="signal peptide" evidence="2">
    <location>
        <begin position="1"/>
        <end position="24"/>
    </location>
</feature>
<dbReference type="SUPFAM" id="SSF53850">
    <property type="entry name" value="Periplasmic binding protein-like II"/>
    <property type="match status" value="1"/>
</dbReference>
<name>A0A1T4NDU2_9BACT</name>
<feature type="domain" description="PBP" evidence="3">
    <location>
        <begin position="29"/>
        <end position="203"/>
    </location>
</feature>
<dbReference type="Proteomes" id="UP000190102">
    <property type="component" value="Unassembled WGS sequence"/>
</dbReference>
<gene>
    <name evidence="4" type="ORF">SAMN02745119_01575</name>
</gene>